<evidence type="ECO:0000313" key="3">
    <source>
        <dbReference type="Proteomes" id="UP000777438"/>
    </source>
</evidence>
<evidence type="ECO:0000313" key="2">
    <source>
        <dbReference type="EMBL" id="KAH6885174.1"/>
    </source>
</evidence>
<dbReference type="EMBL" id="JAGPYM010000018">
    <property type="protein sequence ID" value="KAH6885174.1"/>
    <property type="molecule type" value="Genomic_DNA"/>
</dbReference>
<sequence length="203" mass="21173">MHSLFILSGPVALAHQVLANDIGPNALGMSPAFPPNGAPVQLERRDLDQSCARSVISSLALPLPTNSDFVDWASSSEEFWTESCTITVPSSFSSDYISYASALDSWLDTIESAAAEATDCGADDDDKFYITFSELCTGSRTVVFTGSASGTAAPTGSSGGSTTVLEPLDMPEETIKIGAASQHRPVVSVAIALFTVLAFALAL</sequence>
<organism evidence="2 3">
    <name type="scientific">Thelonectria olida</name>
    <dbReference type="NCBI Taxonomy" id="1576542"/>
    <lineage>
        <taxon>Eukaryota</taxon>
        <taxon>Fungi</taxon>
        <taxon>Dikarya</taxon>
        <taxon>Ascomycota</taxon>
        <taxon>Pezizomycotina</taxon>
        <taxon>Sordariomycetes</taxon>
        <taxon>Hypocreomycetidae</taxon>
        <taxon>Hypocreales</taxon>
        <taxon>Nectriaceae</taxon>
        <taxon>Thelonectria</taxon>
    </lineage>
</organism>
<gene>
    <name evidence="2" type="ORF">B0T10DRAFT_608402</name>
</gene>
<accession>A0A9P8VYZ8</accession>
<dbReference type="Proteomes" id="UP000777438">
    <property type="component" value="Unassembled WGS sequence"/>
</dbReference>
<comment type="caution">
    <text evidence="2">The sequence shown here is derived from an EMBL/GenBank/DDBJ whole genome shotgun (WGS) entry which is preliminary data.</text>
</comment>
<protein>
    <recommendedName>
        <fullName evidence="4">Infection structure specific protein</fullName>
    </recommendedName>
</protein>
<evidence type="ECO:0000256" key="1">
    <source>
        <dbReference type="SAM" id="SignalP"/>
    </source>
</evidence>
<proteinExistence type="predicted"/>
<feature type="signal peptide" evidence="1">
    <location>
        <begin position="1"/>
        <end position="19"/>
    </location>
</feature>
<name>A0A9P8VYZ8_9HYPO</name>
<keyword evidence="1" id="KW-0732">Signal</keyword>
<evidence type="ECO:0008006" key="4">
    <source>
        <dbReference type="Google" id="ProtNLM"/>
    </source>
</evidence>
<feature type="chain" id="PRO_5040162582" description="Infection structure specific protein" evidence="1">
    <location>
        <begin position="20"/>
        <end position="203"/>
    </location>
</feature>
<keyword evidence="3" id="KW-1185">Reference proteome</keyword>
<reference evidence="2 3" key="1">
    <citation type="journal article" date="2021" name="Nat. Commun.">
        <title>Genetic determinants of endophytism in the Arabidopsis root mycobiome.</title>
        <authorList>
            <person name="Mesny F."/>
            <person name="Miyauchi S."/>
            <person name="Thiergart T."/>
            <person name="Pickel B."/>
            <person name="Atanasova L."/>
            <person name="Karlsson M."/>
            <person name="Huettel B."/>
            <person name="Barry K.W."/>
            <person name="Haridas S."/>
            <person name="Chen C."/>
            <person name="Bauer D."/>
            <person name="Andreopoulos W."/>
            <person name="Pangilinan J."/>
            <person name="LaButti K."/>
            <person name="Riley R."/>
            <person name="Lipzen A."/>
            <person name="Clum A."/>
            <person name="Drula E."/>
            <person name="Henrissat B."/>
            <person name="Kohler A."/>
            <person name="Grigoriev I.V."/>
            <person name="Martin F.M."/>
            <person name="Hacquard S."/>
        </authorList>
    </citation>
    <scope>NUCLEOTIDE SEQUENCE [LARGE SCALE GENOMIC DNA]</scope>
    <source>
        <strain evidence="2 3">MPI-CAGE-CH-0241</strain>
    </source>
</reference>
<dbReference type="AlphaFoldDB" id="A0A9P8VYZ8"/>